<gene>
    <name evidence="1" type="ORF">IAC80_01870</name>
</gene>
<comment type="caution">
    <text evidence="1">The sequence shown here is derived from an EMBL/GenBank/DDBJ whole genome shotgun (WGS) entry which is preliminary data.</text>
</comment>
<organism evidence="1 2">
    <name type="scientific">Candidatus Merdiplasma excrementigallinarum</name>
    <dbReference type="NCBI Taxonomy" id="2840864"/>
    <lineage>
        <taxon>Bacteria</taxon>
        <taxon>Bacillati</taxon>
        <taxon>Bacillota</taxon>
        <taxon>Clostridia</taxon>
        <taxon>Lachnospirales</taxon>
        <taxon>Lachnospiraceae</taxon>
        <taxon>Lachnospiraceae incertae sedis</taxon>
        <taxon>Candidatus Merdiplasma</taxon>
    </lineage>
</organism>
<evidence type="ECO:0000313" key="2">
    <source>
        <dbReference type="Proteomes" id="UP000886889"/>
    </source>
</evidence>
<proteinExistence type="predicted"/>
<dbReference type="InterPro" id="IPR025374">
    <property type="entry name" value="DUF4364"/>
</dbReference>
<dbReference type="AlphaFoldDB" id="A0A9D1NXK2"/>
<evidence type="ECO:0000313" key="1">
    <source>
        <dbReference type="EMBL" id="HIV22666.1"/>
    </source>
</evidence>
<sequence length="171" mass="19793">MSDFNTLYKLMILYMLSKVDFSLTNAQFSSFFLDKGYTDYFTVQSVLSELTASDLIHQEVVQNTSYYTITPGGEETVGYFKNNISSSIRSDIDEYLKANRIQLRNEVSVLADYYKNTGGDISVRCRVKEKQSDLIDLTITVPDETQAKAICRQWQKKCQTVYEFIMRELMQ</sequence>
<name>A0A9D1NXK2_9FIRM</name>
<reference evidence="1" key="2">
    <citation type="journal article" date="2021" name="PeerJ">
        <title>Extensive microbial diversity within the chicken gut microbiome revealed by metagenomics and culture.</title>
        <authorList>
            <person name="Gilroy R."/>
            <person name="Ravi A."/>
            <person name="Getino M."/>
            <person name="Pursley I."/>
            <person name="Horton D.L."/>
            <person name="Alikhan N.F."/>
            <person name="Baker D."/>
            <person name="Gharbi K."/>
            <person name="Hall N."/>
            <person name="Watson M."/>
            <person name="Adriaenssens E.M."/>
            <person name="Foster-Nyarko E."/>
            <person name="Jarju S."/>
            <person name="Secka A."/>
            <person name="Antonio M."/>
            <person name="Oren A."/>
            <person name="Chaudhuri R.R."/>
            <person name="La Ragione R."/>
            <person name="Hildebrand F."/>
            <person name="Pallen M.J."/>
        </authorList>
    </citation>
    <scope>NUCLEOTIDE SEQUENCE</scope>
    <source>
        <strain evidence="1">ChiBcec6-7307</strain>
    </source>
</reference>
<protein>
    <submittedName>
        <fullName evidence="1">DUF4364 family protein</fullName>
    </submittedName>
</protein>
<accession>A0A9D1NXK2</accession>
<dbReference type="Proteomes" id="UP000886889">
    <property type="component" value="Unassembled WGS sequence"/>
</dbReference>
<reference evidence="1" key="1">
    <citation type="submission" date="2020-10" db="EMBL/GenBank/DDBJ databases">
        <authorList>
            <person name="Gilroy R."/>
        </authorList>
    </citation>
    <scope>NUCLEOTIDE SEQUENCE</scope>
    <source>
        <strain evidence="1">ChiBcec6-7307</strain>
    </source>
</reference>
<dbReference type="EMBL" id="DVOS01000022">
    <property type="protein sequence ID" value="HIV22666.1"/>
    <property type="molecule type" value="Genomic_DNA"/>
</dbReference>
<dbReference type="Pfam" id="PF14277">
    <property type="entry name" value="DUF4364"/>
    <property type="match status" value="1"/>
</dbReference>